<feature type="transmembrane region" description="Helical" evidence="1">
    <location>
        <begin position="103"/>
        <end position="123"/>
    </location>
</feature>
<reference evidence="2" key="1">
    <citation type="journal article" date="2021" name="PeerJ">
        <title>Extensive microbial diversity within the chicken gut microbiome revealed by metagenomics and culture.</title>
        <authorList>
            <person name="Gilroy R."/>
            <person name="Ravi A."/>
            <person name="Getino M."/>
            <person name="Pursley I."/>
            <person name="Horton D.L."/>
            <person name="Alikhan N.F."/>
            <person name="Baker D."/>
            <person name="Gharbi K."/>
            <person name="Hall N."/>
            <person name="Watson M."/>
            <person name="Adriaenssens E.M."/>
            <person name="Foster-Nyarko E."/>
            <person name="Jarju S."/>
            <person name="Secka A."/>
            <person name="Antonio M."/>
            <person name="Oren A."/>
            <person name="Chaudhuri R.R."/>
            <person name="La Ragione R."/>
            <person name="Hildebrand F."/>
            <person name="Pallen M.J."/>
        </authorList>
    </citation>
    <scope>NUCLEOTIDE SEQUENCE</scope>
    <source>
        <strain evidence="2">14324</strain>
    </source>
</reference>
<gene>
    <name evidence="2" type="ORF">IAA21_10780</name>
</gene>
<keyword evidence="1" id="KW-0472">Membrane</keyword>
<evidence type="ECO:0000256" key="1">
    <source>
        <dbReference type="SAM" id="Phobius"/>
    </source>
</evidence>
<evidence type="ECO:0000313" key="2">
    <source>
        <dbReference type="EMBL" id="HIZ23262.1"/>
    </source>
</evidence>
<dbReference type="InterPro" id="IPR045407">
    <property type="entry name" value="DUF6512"/>
</dbReference>
<dbReference type="Proteomes" id="UP000824041">
    <property type="component" value="Unassembled WGS sequence"/>
</dbReference>
<dbReference type="EMBL" id="DXBU01000143">
    <property type="protein sequence ID" value="HIZ23262.1"/>
    <property type="molecule type" value="Genomic_DNA"/>
</dbReference>
<comment type="caution">
    <text evidence="2">The sequence shown here is derived from an EMBL/GenBank/DDBJ whole genome shotgun (WGS) entry which is preliminary data.</text>
</comment>
<feature type="transmembrane region" description="Helical" evidence="1">
    <location>
        <begin position="45"/>
        <end position="62"/>
    </location>
</feature>
<organism evidence="2 3">
    <name type="scientific">Candidatus Blautia faecigallinarum</name>
    <dbReference type="NCBI Taxonomy" id="2838488"/>
    <lineage>
        <taxon>Bacteria</taxon>
        <taxon>Bacillati</taxon>
        <taxon>Bacillota</taxon>
        <taxon>Clostridia</taxon>
        <taxon>Lachnospirales</taxon>
        <taxon>Lachnospiraceae</taxon>
        <taxon>Blautia</taxon>
    </lineage>
</organism>
<keyword evidence="1" id="KW-1133">Transmembrane helix</keyword>
<dbReference type="AlphaFoldDB" id="A0A9D2DU41"/>
<proteinExistence type="predicted"/>
<name>A0A9D2DU41_9FIRM</name>
<evidence type="ECO:0000313" key="3">
    <source>
        <dbReference type="Proteomes" id="UP000824041"/>
    </source>
</evidence>
<dbReference type="Pfam" id="PF20122">
    <property type="entry name" value="DUF6512"/>
    <property type="match status" value="1"/>
</dbReference>
<keyword evidence="1" id="KW-0812">Transmembrane</keyword>
<feature type="transmembrane region" description="Helical" evidence="1">
    <location>
        <begin position="74"/>
        <end position="97"/>
    </location>
</feature>
<sequence>MDTLKKYSLAGFLFIAALGTLWHFLYEWTNRNILVGLFCPVNESTWEHIKLLYFPGLFYIVFMGSRLKAMYPNILNALLAGLLAGCLSIPVLFYTYSGILGKNLFVCDILVFLVSIGVLFFTAKRLLPREDLKNWDGILFFLTAALFAAFLVFSYLPLDIGLFWEPGSFVPSLSL</sequence>
<reference evidence="2" key="2">
    <citation type="submission" date="2021-04" db="EMBL/GenBank/DDBJ databases">
        <authorList>
            <person name="Gilroy R."/>
        </authorList>
    </citation>
    <scope>NUCLEOTIDE SEQUENCE</scope>
    <source>
        <strain evidence="2">14324</strain>
    </source>
</reference>
<feature type="transmembrane region" description="Helical" evidence="1">
    <location>
        <begin position="7"/>
        <end position="25"/>
    </location>
</feature>
<accession>A0A9D2DU41</accession>
<feature type="transmembrane region" description="Helical" evidence="1">
    <location>
        <begin position="135"/>
        <end position="156"/>
    </location>
</feature>
<protein>
    <submittedName>
        <fullName evidence="2">Uncharacterized protein</fullName>
    </submittedName>
</protein>